<dbReference type="AlphaFoldDB" id="A0A510DT49"/>
<dbReference type="EMBL" id="AP018930">
    <property type="protein sequence ID" value="BBG26060.1"/>
    <property type="molecule type" value="Genomic_DNA"/>
</dbReference>
<reference evidence="4" key="1">
    <citation type="submission" date="2018-09" db="EMBL/GenBank/DDBJ databases">
        <title>Complete Genome Sequencing of Sulfolobus sp. JCM 16834.</title>
        <authorList>
            <person name="Kato S."/>
            <person name="Itoh T."/>
            <person name="Ohkuma M."/>
        </authorList>
    </citation>
    <scope>NUCLEOTIDE SEQUENCE [LARGE SCALE GENOMIC DNA]</scope>
    <source>
        <strain evidence="4">IC-007</strain>
    </source>
</reference>
<dbReference type="Proteomes" id="UP000325030">
    <property type="component" value="Chromosome"/>
</dbReference>
<keyword evidence="3" id="KW-1185">Reference proteome</keyword>
<accession>A0A510DT49</accession>
<proteinExistence type="predicted"/>
<protein>
    <submittedName>
        <fullName evidence="1">Uncharacterized protein</fullName>
    </submittedName>
</protein>
<dbReference type="Proteomes" id="UP000322983">
    <property type="component" value="Chromosome"/>
</dbReference>
<evidence type="ECO:0000313" key="1">
    <source>
        <dbReference type="EMBL" id="BBG23310.1"/>
    </source>
</evidence>
<sequence>MEGKHENYIMTTLSSYLLKSPVLGVKKDFTLSDLSLMPNT</sequence>
<reference evidence="1 3" key="2">
    <citation type="journal article" date="2020" name="Int. J. Syst. Evol. Microbiol.">
        <title>Sulfuracidifex tepidarius gen. nov., sp. nov. and transfer of Sulfolobus metallicus Huber and Stetter 1992 to the genus Sulfuracidifex as Sulfuracidifex metallicus comb. nov.</title>
        <authorList>
            <person name="Itoh T."/>
            <person name="Miura T."/>
            <person name="Sakai H.D."/>
            <person name="Kato S."/>
            <person name="Ohkuma M."/>
            <person name="Takashina T."/>
        </authorList>
    </citation>
    <scope>NUCLEOTIDE SEQUENCE [LARGE SCALE GENOMIC DNA]</scope>
    <source>
        <strain evidence="1 3">IC-006</strain>
        <strain evidence="2">IC-007</strain>
    </source>
</reference>
<organism evidence="1 3">
    <name type="scientific">Sulfuracidifex tepidarius</name>
    <dbReference type="NCBI Taxonomy" id="1294262"/>
    <lineage>
        <taxon>Archaea</taxon>
        <taxon>Thermoproteota</taxon>
        <taxon>Thermoprotei</taxon>
        <taxon>Sulfolobales</taxon>
        <taxon>Sulfolobaceae</taxon>
        <taxon>Sulfuracidifex</taxon>
    </lineage>
</organism>
<dbReference type="RefSeq" id="WP_269472355.1">
    <property type="nucleotide sequence ID" value="NZ_AP018929.1"/>
</dbReference>
<dbReference type="EMBL" id="AP018929">
    <property type="protein sequence ID" value="BBG23310.1"/>
    <property type="molecule type" value="Genomic_DNA"/>
</dbReference>
<name>A0A510DT49_9CREN</name>
<evidence type="ECO:0000313" key="2">
    <source>
        <dbReference type="EMBL" id="BBG26060.1"/>
    </source>
</evidence>
<accession>A0A510E1N7</accession>
<gene>
    <name evidence="1" type="ORF">IC006_0594</name>
    <name evidence="2" type="ORF">IC007_0565</name>
</gene>
<evidence type="ECO:0000313" key="4">
    <source>
        <dbReference type="Proteomes" id="UP000325030"/>
    </source>
</evidence>
<dbReference type="KEGG" id="step:IC006_0594"/>
<evidence type="ECO:0000313" key="3">
    <source>
        <dbReference type="Proteomes" id="UP000322983"/>
    </source>
</evidence>
<dbReference type="GeneID" id="77169561"/>